<dbReference type="AlphaFoldDB" id="A0A9Q3ER77"/>
<organism evidence="1 2">
    <name type="scientific">Austropuccinia psidii MF-1</name>
    <dbReference type="NCBI Taxonomy" id="1389203"/>
    <lineage>
        <taxon>Eukaryota</taxon>
        <taxon>Fungi</taxon>
        <taxon>Dikarya</taxon>
        <taxon>Basidiomycota</taxon>
        <taxon>Pucciniomycotina</taxon>
        <taxon>Pucciniomycetes</taxon>
        <taxon>Pucciniales</taxon>
        <taxon>Sphaerophragmiaceae</taxon>
        <taxon>Austropuccinia</taxon>
    </lineage>
</organism>
<protein>
    <submittedName>
        <fullName evidence="1">Uncharacterized protein</fullName>
    </submittedName>
</protein>
<dbReference type="OrthoDB" id="2505635at2759"/>
<accession>A0A9Q3ER77</accession>
<name>A0A9Q3ER77_9BASI</name>
<proteinExistence type="predicted"/>
<dbReference type="EMBL" id="AVOT02031940">
    <property type="protein sequence ID" value="MBW0525604.1"/>
    <property type="molecule type" value="Genomic_DNA"/>
</dbReference>
<evidence type="ECO:0000313" key="2">
    <source>
        <dbReference type="Proteomes" id="UP000765509"/>
    </source>
</evidence>
<evidence type="ECO:0000313" key="1">
    <source>
        <dbReference type="EMBL" id="MBW0525604.1"/>
    </source>
</evidence>
<reference evidence="1" key="1">
    <citation type="submission" date="2021-03" db="EMBL/GenBank/DDBJ databases">
        <title>Draft genome sequence of rust myrtle Austropuccinia psidii MF-1, a brazilian biotype.</title>
        <authorList>
            <person name="Quecine M.C."/>
            <person name="Pachon D.M.R."/>
            <person name="Bonatelli M.L."/>
            <person name="Correr F.H."/>
            <person name="Franceschini L.M."/>
            <person name="Leite T.F."/>
            <person name="Margarido G.R.A."/>
            <person name="Almeida C.A."/>
            <person name="Ferrarezi J.A."/>
            <person name="Labate C.A."/>
        </authorList>
    </citation>
    <scope>NUCLEOTIDE SEQUENCE</scope>
    <source>
        <strain evidence="1">MF-1</strain>
    </source>
</reference>
<keyword evidence="2" id="KW-1185">Reference proteome</keyword>
<dbReference type="Proteomes" id="UP000765509">
    <property type="component" value="Unassembled WGS sequence"/>
</dbReference>
<sequence>MAHTIHLASRDGFKVLGSDTGEASTPVDYEDLNPMSICSLINSANGLSLQFSLIIGNISQLSSYLRHSLQMGEKFITTINLVYDTDKTTNAKTLLFQVPTQWNSTYKMLNRALDLKDSYNHLCTPSSLASYMLSHL</sequence>
<comment type="caution">
    <text evidence="1">The sequence shown here is derived from an EMBL/GenBank/DDBJ whole genome shotgun (WGS) entry which is preliminary data.</text>
</comment>
<gene>
    <name evidence="1" type="ORF">O181_065319</name>
</gene>